<dbReference type="InterPro" id="IPR050213">
    <property type="entry name" value="GST_superfamily"/>
</dbReference>
<dbReference type="RefSeq" id="XP_028151922.1">
    <property type="nucleotide sequence ID" value="XM_028296121.1"/>
</dbReference>
<dbReference type="GO" id="GO:0004602">
    <property type="term" value="F:glutathione peroxidase activity"/>
    <property type="evidence" value="ECO:0007669"/>
    <property type="project" value="UniProtKB-ARBA"/>
</dbReference>
<dbReference type="SUPFAM" id="SSF47616">
    <property type="entry name" value="GST C-terminal domain-like"/>
    <property type="match status" value="1"/>
</dbReference>
<dbReference type="PROSITE" id="PS50405">
    <property type="entry name" value="GST_CTER"/>
    <property type="match status" value="1"/>
</dbReference>
<evidence type="ECO:0000256" key="4">
    <source>
        <dbReference type="ARBA" id="ARBA00038317"/>
    </source>
</evidence>
<dbReference type="AlphaFoldDB" id="A0A6P7H0G5"/>
<dbReference type="GO" id="GO:0006749">
    <property type="term" value="P:glutathione metabolic process"/>
    <property type="evidence" value="ECO:0007669"/>
    <property type="project" value="TreeGrafter"/>
</dbReference>
<gene>
    <name evidence="8" type="primary">LOC114345300</name>
</gene>
<reference evidence="8" key="1">
    <citation type="submission" date="2025-08" db="UniProtKB">
        <authorList>
            <consortium name="RefSeq"/>
        </authorList>
    </citation>
    <scope>IDENTIFICATION</scope>
</reference>
<feature type="domain" description="GST N-terminal" evidence="6">
    <location>
        <begin position="2"/>
        <end position="79"/>
    </location>
</feature>
<dbReference type="PANTHER" id="PTHR11571">
    <property type="entry name" value="GLUTATHIONE S-TRANSFERASE"/>
    <property type="match status" value="1"/>
</dbReference>
<accession>A0A6P7H0G5</accession>
<sequence length="212" mass="24441">MPNYKLTYFNVTGRAEPARVMLHYGGIPFEDVRIEHADWPSIKPTTPFGQLPVLEVDGKKYTQGTPLARYVANVVGLVGKTNEENLEIEIAVNIVSELLITAYEFKYDSDEEKKKQHLKKLNELMAKYLPVLDEAARKNGGHLVENKLTWADIFFVTSYEDIRNILKNKDIVEDFSGLQHLKKNVLSEKNIRQYIQNRPKIPTFVYDLRSEV</sequence>
<dbReference type="InterPro" id="IPR010987">
    <property type="entry name" value="Glutathione-S-Trfase_C-like"/>
</dbReference>
<evidence type="ECO:0000313" key="8">
    <source>
        <dbReference type="RefSeq" id="XP_028151922.1"/>
    </source>
</evidence>
<dbReference type="PANTHER" id="PTHR11571:SF224">
    <property type="entry name" value="HEMATOPOIETIC PROSTAGLANDIN D SYNTHASE"/>
    <property type="match status" value="1"/>
</dbReference>
<dbReference type="InParanoid" id="A0A6P7H0G5"/>
<organism evidence="8">
    <name type="scientific">Diabrotica virgifera virgifera</name>
    <name type="common">western corn rootworm</name>
    <dbReference type="NCBI Taxonomy" id="50390"/>
    <lineage>
        <taxon>Eukaryota</taxon>
        <taxon>Metazoa</taxon>
        <taxon>Ecdysozoa</taxon>
        <taxon>Arthropoda</taxon>
        <taxon>Hexapoda</taxon>
        <taxon>Insecta</taxon>
        <taxon>Pterygota</taxon>
        <taxon>Neoptera</taxon>
        <taxon>Endopterygota</taxon>
        <taxon>Coleoptera</taxon>
        <taxon>Polyphaga</taxon>
        <taxon>Cucujiformia</taxon>
        <taxon>Chrysomeloidea</taxon>
        <taxon>Chrysomelidae</taxon>
        <taxon>Galerucinae</taxon>
        <taxon>Diabroticina</taxon>
        <taxon>Diabroticites</taxon>
        <taxon>Diabrotica</taxon>
    </lineage>
</organism>
<dbReference type="SUPFAM" id="SSF52833">
    <property type="entry name" value="Thioredoxin-like"/>
    <property type="match status" value="1"/>
</dbReference>
<dbReference type="InterPro" id="IPR004045">
    <property type="entry name" value="Glutathione_S-Trfase_N"/>
</dbReference>
<dbReference type="FunFam" id="1.20.1050.10:FF:000030">
    <property type="entry name" value="Glutathione S-transferase S1"/>
    <property type="match status" value="1"/>
</dbReference>
<evidence type="ECO:0000256" key="2">
    <source>
        <dbReference type="ARBA" id="ARBA00012452"/>
    </source>
</evidence>
<dbReference type="PROSITE" id="PS50404">
    <property type="entry name" value="GST_NTER"/>
    <property type="match status" value="1"/>
</dbReference>
<dbReference type="Gene3D" id="1.20.1050.10">
    <property type="match status" value="1"/>
</dbReference>
<dbReference type="CDD" id="cd03192">
    <property type="entry name" value="GST_C_Sigma_like"/>
    <property type="match status" value="1"/>
</dbReference>
<dbReference type="SFLD" id="SFLDG01205">
    <property type="entry name" value="AMPS.1"/>
    <property type="match status" value="1"/>
</dbReference>
<dbReference type="FunFam" id="3.40.30.10:FF:000035">
    <property type="entry name" value="hematopoietic prostaglandin D synthase"/>
    <property type="match status" value="1"/>
</dbReference>
<dbReference type="Pfam" id="PF02798">
    <property type="entry name" value="GST_N"/>
    <property type="match status" value="1"/>
</dbReference>
<comment type="similarity">
    <text evidence="4">Belongs to the GST superfamily. Sigma family.</text>
</comment>
<name>A0A6P7H0G5_DIAVI</name>
<evidence type="ECO:0000259" key="6">
    <source>
        <dbReference type="PROSITE" id="PS50404"/>
    </source>
</evidence>
<proteinExistence type="inferred from homology"/>
<dbReference type="GO" id="GO:0004364">
    <property type="term" value="F:glutathione transferase activity"/>
    <property type="evidence" value="ECO:0007669"/>
    <property type="project" value="UniProtKB-EC"/>
</dbReference>
<dbReference type="InterPro" id="IPR040079">
    <property type="entry name" value="Glutathione_S-Trfase"/>
</dbReference>
<evidence type="ECO:0000256" key="3">
    <source>
        <dbReference type="ARBA" id="ARBA00022679"/>
    </source>
</evidence>
<dbReference type="InterPro" id="IPR036249">
    <property type="entry name" value="Thioredoxin-like_sf"/>
</dbReference>
<protein>
    <recommendedName>
        <fullName evidence="2">glutathione transferase</fullName>
        <ecNumber evidence="2">2.5.1.18</ecNumber>
    </recommendedName>
</protein>
<evidence type="ECO:0000259" key="7">
    <source>
        <dbReference type="PROSITE" id="PS50405"/>
    </source>
</evidence>
<dbReference type="CDD" id="cd03039">
    <property type="entry name" value="GST_N_Sigma_like"/>
    <property type="match status" value="1"/>
</dbReference>
<feature type="domain" description="GST C-terminal" evidence="7">
    <location>
        <begin position="81"/>
        <end position="203"/>
    </location>
</feature>
<dbReference type="Gene3D" id="3.40.30.10">
    <property type="entry name" value="Glutaredoxin"/>
    <property type="match status" value="1"/>
</dbReference>
<dbReference type="InterPro" id="IPR036282">
    <property type="entry name" value="Glutathione-S-Trfase_C_sf"/>
</dbReference>
<evidence type="ECO:0000256" key="1">
    <source>
        <dbReference type="ARBA" id="ARBA00011738"/>
    </source>
</evidence>
<comment type="catalytic activity">
    <reaction evidence="5">
        <text>RX + glutathione = an S-substituted glutathione + a halide anion + H(+)</text>
        <dbReference type="Rhea" id="RHEA:16437"/>
        <dbReference type="ChEBI" id="CHEBI:15378"/>
        <dbReference type="ChEBI" id="CHEBI:16042"/>
        <dbReference type="ChEBI" id="CHEBI:17792"/>
        <dbReference type="ChEBI" id="CHEBI:57925"/>
        <dbReference type="ChEBI" id="CHEBI:90779"/>
        <dbReference type="EC" id="2.5.1.18"/>
    </reaction>
</comment>
<keyword evidence="3" id="KW-0808">Transferase</keyword>
<comment type="subunit">
    <text evidence="1">Homodimer.</text>
</comment>
<evidence type="ECO:0000256" key="5">
    <source>
        <dbReference type="ARBA" id="ARBA00047960"/>
    </source>
</evidence>
<dbReference type="InterPro" id="IPR004046">
    <property type="entry name" value="GST_C"/>
</dbReference>
<dbReference type="SFLD" id="SFLDS00019">
    <property type="entry name" value="Glutathione_Transferase_(cytos"/>
    <property type="match status" value="1"/>
</dbReference>
<dbReference type="EC" id="2.5.1.18" evidence="2"/>
<dbReference type="SFLD" id="SFLDG00363">
    <property type="entry name" value="AMPS_(cytGST):_Alpha-__Mu-__Pi"/>
    <property type="match status" value="1"/>
</dbReference>
<dbReference type="Pfam" id="PF14497">
    <property type="entry name" value="GST_C_3"/>
    <property type="match status" value="1"/>
</dbReference>